<sequence>MVVETATLITISGEASSADYEAALKLLEFSNDSQDPSDVPRQIDITVYDDQDVASNVATSTINVVPVNDPPESEDFSFAIDGNDPVSVVFDTGTGTIEGEGSDHISDIEDDADGTQVEVTITELPVGGTLFYNGVAITQTNVANEDTFDPTLITYQPDADAQGFVLGTKVIPTDSDLESTRDEFYNWVIRLTARTAY</sequence>
<dbReference type="EMBL" id="BBMT01000007">
    <property type="protein sequence ID" value="GAL35472.1"/>
    <property type="molecule type" value="Genomic_DNA"/>
</dbReference>
<proteinExistence type="predicted"/>
<comment type="caution">
    <text evidence="1">The sequence shown here is derived from an EMBL/GenBank/DDBJ whole genome shotgun (WGS) entry which is preliminary data.</text>
</comment>
<dbReference type="Proteomes" id="UP000029224">
    <property type="component" value="Unassembled WGS sequence"/>
</dbReference>
<accession>A0A090TX76</accession>
<protein>
    <submittedName>
        <fullName evidence="1">Putative hemagglutinin/hemolysin-related protein</fullName>
    </submittedName>
</protein>
<evidence type="ECO:0000313" key="2">
    <source>
        <dbReference type="Proteomes" id="UP000029224"/>
    </source>
</evidence>
<reference evidence="1 2" key="1">
    <citation type="submission" date="2014-09" db="EMBL/GenBank/DDBJ databases">
        <title>Vibrio maritimus JCM 19240. (C210) whole genome shotgun sequence.</title>
        <authorList>
            <person name="Sawabe T."/>
            <person name="Meirelles P."/>
            <person name="Nakanishi M."/>
            <person name="Sayaka M."/>
            <person name="Hattori M."/>
            <person name="Ohkuma M."/>
        </authorList>
    </citation>
    <scope>NUCLEOTIDE SEQUENCE [LARGE SCALE GENOMIC DNA]</scope>
    <source>
        <strain evidence="1 2">JCM 19240</strain>
    </source>
</reference>
<gene>
    <name evidence="1" type="ORF">JCM19240_319</name>
</gene>
<reference evidence="1 2" key="2">
    <citation type="submission" date="2014-09" db="EMBL/GenBank/DDBJ databases">
        <authorList>
            <consortium name="NBRP consortium"/>
            <person name="Sawabe T."/>
            <person name="Meirelles P."/>
            <person name="Nakanishi M."/>
            <person name="Sayaka M."/>
            <person name="Hattori M."/>
            <person name="Ohkuma M."/>
        </authorList>
    </citation>
    <scope>NUCLEOTIDE SEQUENCE [LARGE SCALE GENOMIC DNA]</scope>
    <source>
        <strain evidence="1 2">JCM 19240</strain>
    </source>
</reference>
<name>A0A090TX76_9VIBR</name>
<organism evidence="1 2">
    <name type="scientific">Vibrio maritimus</name>
    <dbReference type="NCBI Taxonomy" id="990268"/>
    <lineage>
        <taxon>Bacteria</taxon>
        <taxon>Pseudomonadati</taxon>
        <taxon>Pseudomonadota</taxon>
        <taxon>Gammaproteobacteria</taxon>
        <taxon>Vibrionales</taxon>
        <taxon>Vibrionaceae</taxon>
        <taxon>Vibrio</taxon>
    </lineage>
</organism>
<dbReference type="OrthoDB" id="5918423at2"/>
<evidence type="ECO:0000313" key="1">
    <source>
        <dbReference type="EMBL" id="GAL35472.1"/>
    </source>
</evidence>
<keyword evidence="2" id="KW-1185">Reference proteome</keyword>
<dbReference type="AlphaFoldDB" id="A0A090TX76"/>